<dbReference type="Proteomes" id="UP000646365">
    <property type="component" value="Unassembled WGS sequence"/>
</dbReference>
<comment type="caution">
    <text evidence="4">The sequence shown here is derived from an EMBL/GenBank/DDBJ whole genome shotgun (WGS) entry which is preliminary data.</text>
</comment>
<comment type="catalytic activity">
    <reaction evidence="2">
        <text>3-dehydroshikimate = 3,4-dihydroxybenzoate + H2O</text>
        <dbReference type="Rhea" id="RHEA:24848"/>
        <dbReference type="ChEBI" id="CHEBI:15377"/>
        <dbReference type="ChEBI" id="CHEBI:16630"/>
        <dbReference type="ChEBI" id="CHEBI:36241"/>
        <dbReference type="EC" id="4.2.1.118"/>
    </reaction>
</comment>
<proteinExistence type="inferred from homology"/>
<dbReference type="GO" id="GO:0046872">
    <property type="term" value="F:metal ion binding"/>
    <property type="evidence" value="ECO:0007669"/>
    <property type="project" value="UniProtKB-UniRule"/>
</dbReference>
<feature type="binding site" evidence="2">
    <location>
        <position position="134"/>
    </location>
    <ligand>
        <name>a divalent metal cation</name>
        <dbReference type="ChEBI" id="CHEBI:60240"/>
        <note>catalytic</note>
    </ligand>
</feature>
<feature type="binding site" evidence="2">
    <location>
        <position position="239"/>
    </location>
    <ligand>
        <name>a divalent metal cation</name>
        <dbReference type="ChEBI" id="CHEBI:60240"/>
        <note>catalytic</note>
    </ligand>
</feature>
<dbReference type="RefSeq" id="WP_189049467.1">
    <property type="nucleotide sequence ID" value="NZ_BMJQ01000011.1"/>
</dbReference>
<comment type="function">
    <text evidence="2">Catalyzes the conversion of 3-dehydroshikimate to protocatechuate (3,4-dihydroxybenzoate), a common intermediate of quinate and shikimate degradation pathways.</text>
</comment>
<dbReference type="InterPro" id="IPR050312">
    <property type="entry name" value="IolE/XylAMocC-like"/>
</dbReference>
<comment type="cofactor">
    <cofactor evidence="2">
        <name>a divalent metal cation</name>
        <dbReference type="ChEBI" id="CHEBI:60240"/>
    </cofactor>
</comment>
<dbReference type="Gene3D" id="3.10.180.10">
    <property type="entry name" value="2,3-Dihydroxybiphenyl 1,2-Dioxygenase, domain 1"/>
    <property type="match status" value="2"/>
</dbReference>
<protein>
    <recommendedName>
        <fullName evidence="2">3-dehydroshikimate dehydratase</fullName>
        <shortName evidence="2">DSD</shortName>
        <ecNumber evidence="2">4.2.1.118</ecNumber>
    </recommendedName>
</protein>
<dbReference type="InterPro" id="IPR013022">
    <property type="entry name" value="Xyl_isomerase-like_TIM-brl"/>
</dbReference>
<dbReference type="SUPFAM" id="SSF54593">
    <property type="entry name" value="Glyoxalase/Bleomycin resistance protein/Dihydroxybiphenyl dioxygenase"/>
    <property type="match status" value="1"/>
</dbReference>
<feature type="binding site" evidence="2">
    <location>
        <position position="191"/>
    </location>
    <ligand>
        <name>a divalent metal cation</name>
        <dbReference type="ChEBI" id="CHEBI:60240"/>
        <note>catalytic</note>
    </ligand>
</feature>
<reference evidence="4" key="1">
    <citation type="journal article" date="2014" name="Int. J. Syst. Evol. Microbiol.">
        <title>Complete genome sequence of Corynebacterium casei LMG S-19264T (=DSM 44701T), isolated from a smear-ripened cheese.</title>
        <authorList>
            <consortium name="US DOE Joint Genome Institute (JGI-PGF)"/>
            <person name="Walter F."/>
            <person name="Albersmeier A."/>
            <person name="Kalinowski J."/>
            <person name="Ruckert C."/>
        </authorList>
    </citation>
    <scope>NUCLEOTIDE SEQUENCE</scope>
    <source>
        <strain evidence="4">CGMCC 1.15725</strain>
    </source>
</reference>
<evidence type="ECO:0000313" key="4">
    <source>
        <dbReference type="EMBL" id="GGF31713.1"/>
    </source>
</evidence>
<dbReference type="InterPro" id="IPR036237">
    <property type="entry name" value="Xyl_isomerase-like_sf"/>
</dbReference>
<dbReference type="SUPFAM" id="SSF51658">
    <property type="entry name" value="Xylose isomerase-like"/>
    <property type="match status" value="1"/>
</dbReference>
<sequence length="641" mass="69478">MQRSIATVSLSGTLPEKLEAAAAARFDGVEIFENDLVYYDGSPRAVRQMAADLGLDILLFQPFRDFEGAPRDRLARNLDRAERKFDLMAELGAPAILVCSNVAPDAIGDEAVLVDDLRQLAERAAKRGLKIGYEALAWGRHVRSWHQAWRIVQKVDHPSLGLILDSFHTLSLKDDLTGLDQVPPDRITFVQIADAPIMAMDVLEWSRHYRCFPGQGAFDLASFLAPIVAGGYRGPLSLEIFNDGFRAAPPRPNAADGMRSLLHLEEVTASHLAAAPAATRAGQRASLFQPPPPSRYAGFEFLEFAVDETAGPALAGWFETLGFTHVGQHRSKNVALYRQGAINLVLNSEPDSFAHAYFLLHGPSVCAMALAVDDLQGALDRALLYHCQPYAGGVGPNESVIPAICAPDGSLIYFVEEGAAPSIYETDFVPVEAAGEGGPAHLASIDHVSIGLPDGQFDRWLLFYKTALGFVADDTFVVPDPYGLVRSRALHSIGDAVRIPLNISESRNTVLARSITAYGGAGVQHIACATGDIRAAVATLRQRGLRFLAIPRNYYDDLASKFGLAQEVLDELAALDILYDRDADGGEFLQAYSEAFGGRFVIEIVERHGYRQYGAANAPVRLAAQAASASRSPYSFDELEG</sequence>
<feature type="domain" description="VOC" evidence="3">
    <location>
        <begin position="298"/>
        <end position="417"/>
    </location>
</feature>
<comment type="similarity">
    <text evidence="2">Belongs to the bacterial two-domain DSD family.</text>
</comment>
<dbReference type="InterPro" id="IPR043700">
    <property type="entry name" value="DSD"/>
</dbReference>
<dbReference type="PROSITE" id="PS51819">
    <property type="entry name" value="VOC"/>
    <property type="match status" value="2"/>
</dbReference>
<dbReference type="Gene3D" id="3.20.20.150">
    <property type="entry name" value="Divalent-metal-dependent TIM barrel enzymes"/>
    <property type="match status" value="1"/>
</dbReference>
<dbReference type="AlphaFoldDB" id="A0A8J3E3M7"/>
<dbReference type="CDD" id="cd08342">
    <property type="entry name" value="HPPD_N_like"/>
    <property type="match status" value="1"/>
</dbReference>
<comment type="pathway">
    <text evidence="2">Aromatic compound metabolism; 3,4-dihydroxybenzoate biosynthesis.</text>
</comment>
<evidence type="ECO:0000256" key="1">
    <source>
        <dbReference type="ARBA" id="ARBA00022723"/>
    </source>
</evidence>
<feature type="binding site" evidence="2">
    <location>
        <position position="525"/>
    </location>
    <ligand>
        <name>Mg(2+)</name>
        <dbReference type="ChEBI" id="CHEBI:18420"/>
    </ligand>
</feature>
<dbReference type="EMBL" id="BMJQ01000011">
    <property type="protein sequence ID" value="GGF31713.1"/>
    <property type="molecule type" value="Genomic_DNA"/>
</dbReference>
<dbReference type="EC" id="4.2.1.118" evidence="2"/>
<dbReference type="PANTHER" id="PTHR12110:SF21">
    <property type="entry name" value="XYLOSE ISOMERASE-LIKE TIM BARREL DOMAIN-CONTAINING PROTEIN"/>
    <property type="match status" value="1"/>
</dbReference>
<organism evidence="4 5">
    <name type="scientific">Aliidongia dinghuensis</name>
    <dbReference type="NCBI Taxonomy" id="1867774"/>
    <lineage>
        <taxon>Bacteria</taxon>
        <taxon>Pseudomonadati</taxon>
        <taxon>Pseudomonadota</taxon>
        <taxon>Alphaproteobacteria</taxon>
        <taxon>Rhodospirillales</taxon>
        <taxon>Dongiaceae</taxon>
        <taxon>Aliidongia</taxon>
    </lineage>
</organism>
<feature type="binding site" evidence="2">
    <location>
        <position position="447"/>
    </location>
    <ligand>
        <name>Mg(2+)</name>
        <dbReference type="ChEBI" id="CHEBI:18420"/>
    </ligand>
</feature>
<evidence type="ECO:0000313" key="5">
    <source>
        <dbReference type="Proteomes" id="UP000646365"/>
    </source>
</evidence>
<dbReference type="Pfam" id="PF01261">
    <property type="entry name" value="AP_endonuc_2"/>
    <property type="match status" value="1"/>
</dbReference>
<dbReference type="GO" id="GO:0046279">
    <property type="term" value="P:3,4-dihydroxybenzoate biosynthetic process"/>
    <property type="evidence" value="ECO:0007669"/>
    <property type="project" value="UniProtKB-UniRule"/>
</dbReference>
<gene>
    <name evidence="4" type="ORF">GCM10011611_42300</name>
</gene>
<accession>A0A8J3E3M7</accession>
<dbReference type="InterPro" id="IPR029068">
    <property type="entry name" value="Glyas_Bleomycin-R_OHBP_Dase"/>
</dbReference>
<keyword evidence="2" id="KW-0456">Lyase</keyword>
<dbReference type="InterPro" id="IPR004360">
    <property type="entry name" value="Glyas_Fos-R_dOase_dom"/>
</dbReference>
<dbReference type="InterPro" id="IPR041736">
    <property type="entry name" value="4OHPhenylPyrv_dOase_N"/>
</dbReference>
<dbReference type="HAMAP" id="MF_02238">
    <property type="entry name" value="DSD"/>
    <property type="match status" value="1"/>
</dbReference>
<keyword evidence="5" id="KW-1185">Reference proteome</keyword>
<evidence type="ECO:0000259" key="3">
    <source>
        <dbReference type="PROSITE" id="PS51819"/>
    </source>
</evidence>
<dbReference type="GO" id="GO:0046565">
    <property type="term" value="F:3-dehydroshikimate dehydratase activity"/>
    <property type="evidence" value="ECO:0007669"/>
    <property type="project" value="UniProtKB-UniRule"/>
</dbReference>
<dbReference type="InterPro" id="IPR037523">
    <property type="entry name" value="VOC_core"/>
</dbReference>
<reference evidence="4" key="2">
    <citation type="submission" date="2020-09" db="EMBL/GenBank/DDBJ databases">
        <authorList>
            <person name="Sun Q."/>
            <person name="Zhou Y."/>
        </authorList>
    </citation>
    <scope>NUCLEOTIDE SEQUENCE</scope>
    <source>
        <strain evidence="4">CGMCC 1.15725</strain>
    </source>
</reference>
<evidence type="ECO:0000256" key="2">
    <source>
        <dbReference type="HAMAP-Rule" id="MF_02238"/>
    </source>
</evidence>
<dbReference type="Pfam" id="PF14696">
    <property type="entry name" value="Glyoxalase_5"/>
    <property type="match status" value="1"/>
</dbReference>
<feature type="domain" description="VOC" evidence="3">
    <location>
        <begin position="444"/>
        <end position="594"/>
    </location>
</feature>
<feature type="binding site" evidence="2">
    <location>
        <position position="165"/>
    </location>
    <ligand>
        <name>a divalent metal cation</name>
        <dbReference type="ChEBI" id="CHEBI:60240"/>
        <note>catalytic</note>
    </ligand>
</feature>
<dbReference type="PANTHER" id="PTHR12110">
    <property type="entry name" value="HYDROXYPYRUVATE ISOMERASE"/>
    <property type="match status" value="1"/>
</dbReference>
<dbReference type="UniPathway" id="UPA00088"/>
<feature type="binding site" evidence="2">
    <location>
        <position position="603"/>
    </location>
    <ligand>
        <name>Mg(2+)</name>
        <dbReference type="ChEBI" id="CHEBI:18420"/>
    </ligand>
</feature>
<keyword evidence="1 2" id="KW-0479">Metal-binding</keyword>
<dbReference type="Pfam" id="PF00903">
    <property type="entry name" value="Glyoxalase"/>
    <property type="match status" value="1"/>
</dbReference>
<name>A0A8J3E3M7_9PROT</name>